<evidence type="ECO:0000313" key="12">
    <source>
        <dbReference type="Proteomes" id="UP000588334"/>
    </source>
</evidence>
<evidence type="ECO:0000256" key="3">
    <source>
        <dbReference type="ARBA" id="ARBA00022527"/>
    </source>
</evidence>
<keyword evidence="3" id="KW-0723">Serine/threonine-protein kinase</keyword>
<dbReference type="InterPro" id="IPR011009">
    <property type="entry name" value="Kinase-like_dom_sf"/>
</dbReference>
<dbReference type="EC" id="2.7.11.1" evidence="2"/>
<keyword evidence="12" id="KW-1185">Reference proteome</keyword>
<evidence type="ECO:0000256" key="2">
    <source>
        <dbReference type="ARBA" id="ARBA00012513"/>
    </source>
</evidence>
<name>A0A7K8X287_9FURN</name>
<comment type="cofactor">
    <cofactor evidence="1">
        <name>Mg(2+)</name>
        <dbReference type="ChEBI" id="CHEBI:18420"/>
    </cofactor>
</comment>
<evidence type="ECO:0000256" key="5">
    <source>
        <dbReference type="ARBA" id="ARBA00022741"/>
    </source>
</evidence>
<evidence type="ECO:0000256" key="6">
    <source>
        <dbReference type="ARBA" id="ARBA00022777"/>
    </source>
</evidence>
<dbReference type="InterPro" id="IPR051138">
    <property type="entry name" value="PIM_Ser/Thr_kinase"/>
</dbReference>
<proteinExistence type="predicted"/>
<evidence type="ECO:0000256" key="4">
    <source>
        <dbReference type="ARBA" id="ARBA00022679"/>
    </source>
</evidence>
<evidence type="ECO:0000313" key="11">
    <source>
        <dbReference type="EMBL" id="NXF84410.1"/>
    </source>
</evidence>
<comment type="catalytic activity">
    <reaction evidence="10">
        <text>L-seryl-[protein] + ATP = O-phospho-L-seryl-[protein] + ADP + H(+)</text>
        <dbReference type="Rhea" id="RHEA:17989"/>
        <dbReference type="Rhea" id="RHEA-COMP:9863"/>
        <dbReference type="Rhea" id="RHEA-COMP:11604"/>
        <dbReference type="ChEBI" id="CHEBI:15378"/>
        <dbReference type="ChEBI" id="CHEBI:29999"/>
        <dbReference type="ChEBI" id="CHEBI:30616"/>
        <dbReference type="ChEBI" id="CHEBI:83421"/>
        <dbReference type="ChEBI" id="CHEBI:456216"/>
        <dbReference type="EC" id="2.7.11.1"/>
    </reaction>
</comment>
<dbReference type="GO" id="GO:0005524">
    <property type="term" value="F:ATP binding"/>
    <property type="evidence" value="ECO:0007669"/>
    <property type="project" value="UniProtKB-KW"/>
</dbReference>
<evidence type="ECO:0000256" key="1">
    <source>
        <dbReference type="ARBA" id="ARBA00001946"/>
    </source>
</evidence>
<accession>A0A7K8X287</accession>
<protein>
    <recommendedName>
        <fullName evidence="2">non-specific serine/threonine protein kinase</fullName>
        <ecNumber evidence="2">2.7.11.1</ecNumber>
    </recommendedName>
</protein>
<keyword evidence="7" id="KW-0067">ATP-binding</keyword>
<dbReference type="Proteomes" id="UP000588334">
    <property type="component" value="Unassembled WGS sequence"/>
</dbReference>
<keyword evidence="5" id="KW-0547">Nucleotide-binding</keyword>
<feature type="non-terminal residue" evidence="11">
    <location>
        <position position="93"/>
    </location>
</feature>
<comment type="catalytic activity">
    <reaction evidence="9">
        <text>L-threonyl-[protein] + ATP = O-phospho-L-threonyl-[protein] + ADP + H(+)</text>
        <dbReference type="Rhea" id="RHEA:46608"/>
        <dbReference type="Rhea" id="RHEA-COMP:11060"/>
        <dbReference type="Rhea" id="RHEA-COMP:11605"/>
        <dbReference type="ChEBI" id="CHEBI:15378"/>
        <dbReference type="ChEBI" id="CHEBI:30013"/>
        <dbReference type="ChEBI" id="CHEBI:30616"/>
        <dbReference type="ChEBI" id="CHEBI:61977"/>
        <dbReference type="ChEBI" id="CHEBI:456216"/>
        <dbReference type="EC" id="2.7.11.1"/>
    </reaction>
</comment>
<dbReference type="AlphaFoldDB" id="A0A7K8X287"/>
<dbReference type="GO" id="GO:0005737">
    <property type="term" value="C:cytoplasm"/>
    <property type="evidence" value="ECO:0007669"/>
    <property type="project" value="TreeGrafter"/>
</dbReference>
<gene>
    <name evidence="11" type="primary">Pim1_3</name>
    <name evidence="11" type="ORF">SCLMEX_R07486</name>
</gene>
<dbReference type="EMBL" id="VWZF01011426">
    <property type="protein sequence ID" value="NXF84410.1"/>
    <property type="molecule type" value="Genomic_DNA"/>
</dbReference>
<comment type="caution">
    <text evidence="11">The sequence shown here is derived from an EMBL/GenBank/DDBJ whole genome shotgun (WGS) entry which is preliminary data.</text>
</comment>
<sequence length="93" mass="10615">GGGRRAASSTRRSLGLQVAIKRVSRDRIREWGRMPDGARVPLELVLLLRVSSGGFGFELPDSFILVMERPERSQDLWDFLEEREFLPEEMARG</sequence>
<evidence type="ECO:0000256" key="9">
    <source>
        <dbReference type="ARBA" id="ARBA00047899"/>
    </source>
</evidence>
<keyword evidence="8" id="KW-0460">Magnesium</keyword>
<feature type="non-terminal residue" evidence="11">
    <location>
        <position position="1"/>
    </location>
</feature>
<evidence type="ECO:0000256" key="7">
    <source>
        <dbReference type="ARBA" id="ARBA00022840"/>
    </source>
</evidence>
<dbReference type="Gene3D" id="3.30.200.20">
    <property type="entry name" value="Phosphorylase Kinase, domain 1"/>
    <property type="match status" value="1"/>
</dbReference>
<keyword evidence="4" id="KW-0808">Transferase</keyword>
<dbReference type="OrthoDB" id="10252171at2759"/>
<dbReference type="PANTHER" id="PTHR22984:SF29">
    <property type="entry name" value="SERINE_THREONINE-PROTEIN KINASE PIM-1"/>
    <property type="match status" value="1"/>
</dbReference>
<dbReference type="GO" id="GO:0004674">
    <property type="term" value="F:protein serine/threonine kinase activity"/>
    <property type="evidence" value="ECO:0007669"/>
    <property type="project" value="UniProtKB-KW"/>
</dbReference>
<organism evidence="11 12">
    <name type="scientific">Sclerurus mexicanus</name>
    <name type="common">tawny-throated leaftosser</name>
    <dbReference type="NCBI Taxonomy" id="265632"/>
    <lineage>
        <taxon>Eukaryota</taxon>
        <taxon>Metazoa</taxon>
        <taxon>Chordata</taxon>
        <taxon>Craniata</taxon>
        <taxon>Vertebrata</taxon>
        <taxon>Euteleostomi</taxon>
        <taxon>Archelosauria</taxon>
        <taxon>Archosauria</taxon>
        <taxon>Dinosauria</taxon>
        <taxon>Saurischia</taxon>
        <taxon>Theropoda</taxon>
        <taxon>Coelurosauria</taxon>
        <taxon>Aves</taxon>
        <taxon>Neognathae</taxon>
        <taxon>Neoaves</taxon>
        <taxon>Telluraves</taxon>
        <taxon>Australaves</taxon>
        <taxon>Passeriformes</taxon>
        <taxon>Furnariidae</taxon>
        <taxon>Sclerurus</taxon>
    </lineage>
</organism>
<evidence type="ECO:0000256" key="10">
    <source>
        <dbReference type="ARBA" id="ARBA00048679"/>
    </source>
</evidence>
<keyword evidence="6 11" id="KW-0418">Kinase</keyword>
<reference evidence="11 12" key="1">
    <citation type="submission" date="2019-09" db="EMBL/GenBank/DDBJ databases">
        <title>Bird 10,000 Genomes (B10K) Project - Family phase.</title>
        <authorList>
            <person name="Zhang G."/>
        </authorList>
    </citation>
    <scope>NUCLEOTIDE SEQUENCE [LARGE SCALE GENOMIC DNA]</scope>
    <source>
        <strain evidence="11">B10K-DU-001-03</strain>
        <tissue evidence="11">Muscle</tissue>
    </source>
</reference>
<dbReference type="PANTHER" id="PTHR22984">
    <property type="entry name" value="SERINE/THREONINE-PROTEIN KINASE PIM"/>
    <property type="match status" value="1"/>
</dbReference>
<dbReference type="SUPFAM" id="SSF56112">
    <property type="entry name" value="Protein kinase-like (PK-like)"/>
    <property type="match status" value="1"/>
</dbReference>
<evidence type="ECO:0000256" key="8">
    <source>
        <dbReference type="ARBA" id="ARBA00022842"/>
    </source>
</evidence>